<dbReference type="SUPFAM" id="SSF55486">
    <property type="entry name" value="Metalloproteases ('zincins'), catalytic domain"/>
    <property type="match status" value="1"/>
</dbReference>
<evidence type="ECO:0000259" key="9">
    <source>
        <dbReference type="Pfam" id="PF01433"/>
    </source>
</evidence>
<dbReference type="InterPro" id="IPR034016">
    <property type="entry name" value="M1_APN-typ"/>
</dbReference>
<dbReference type="PRINTS" id="PR00756">
    <property type="entry name" value="ALADIPTASE"/>
</dbReference>
<reference evidence="11" key="1">
    <citation type="submission" date="2022-10" db="EMBL/GenBank/DDBJ databases">
        <authorList>
            <person name="Chen Y."/>
            <person name="Dougan E. K."/>
            <person name="Chan C."/>
            <person name="Rhodes N."/>
            <person name="Thang M."/>
        </authorList>
    </citation>
    <scope>NUCLEOTIDE SEQUENCE</scope>
</reference>
<keyword evidence="4" id="KW-0645">Protease</keyword>
<dbReference type="GO" id="GO:0043171">
    <property type="term" value="P:peptide catabolic process"/>
    <property type="evidence" value="ECO:0007669"/>
    <property type="project" value="TreeGrafter"/>
</dbReference>
<dbReference type="OrthoDB" id="10031169at2759"/>
<dbReference type="InterPro" id="IPR050344">
    <property type="entry name" value="Peptidase_M1_aminopeptidases"/>
</dbReference>
<evidence type="ECO:0000259" key="10">
    <source>
        <dbReference type="Pfam" id="PF17900"/>
    </source>
</evidence>
<evidence type="ECO:0000256" key="4">
    <source>
        <dbReference type="ARBA" id="ARBA00022670"/>
    </source>
</evidence>
<comment type="caution">
    <text evidence="11">The sequence shown here is derived from an EMBL/GenBank/DDBJ whole genome shotgun (WGS) entry which is preliminary data.</text>
</comment>
<dbReference type="Pfam" id="PF17900">
    <property type="entry name" value="Peptidase_M1_N"/>
    <property type="match status" value="1"/>
</dbReference>
<evidence type="ECO:0000256" key="3">
    <source>
        <dbReference type="ARBA" id="ARBA00022438"/>
    </source>
</evidence>
<dbReference type="GO" id="GO:0005615">
    <property type="term" value="C:extracellular space"/>
    <property type="evidence" value="ECO:0007669"/>
    <property type="project" value="TreeGrafter"/>
</dbReference>
<dbReference type="FunFam" id="2.60.40.1730:FF:000002">
    <property type="entry name" value="Aminopeptidase"/>
    <property type="match status" value="1"/>
</dbReference>
<sequence length="272" mass="30153">MAQRELLPSDVLPEHYDLTLEPDIEKFAFDGVVKITCDVQVATDSISVHAHELVLSAASFTPSQGSVCQSDSIALRTKAKTAVIGFEEVLPVGKGVLEIKFRGTLNDQMSGFYRSQYTDSKGVKRFMATTQFEAIDARKCFPCWDEPARKATFVVTMIYPSNLTAISNMPPSSQETRADGKKKEIFMVTPKMSTYLLAFCVGEFEFVSTQTKSGVLARIFACPGNSARCSFALKCCIRALEFYDEFFGIPYPLPKMDMIAIPDFSAGAMENW</sequence>
<evidence type="ECO:0000313" key="11">
    <source>
        <dbReference type="EMBL" id="CAI4018128.1"/>
    </source>
</evidence>
<keyword evidence="8" id="KW-0482">Metalloprotease</keyword>
<evidence type="ECO:0000313" key="13">
    <source>
        <dbReference type="Proteomes" id="UP001152797"/>
    </source>
</evidence>
<evidence type="ECO:0000256" key="8">
    <source>
        <dbReference type="ARBA" id="ARBA00023049"/>
    </source>
</evidence>
<dbReference type="SUPFAM" id="SSF63737">
    <property type="entry name" value="Leukotriene A4 hydrolase N-terminal domain"/>
    <property type="match status" value="1"/>
</dbReference>
<dbReference type="Gene3D" id="3.30.2010.30">
    <property type="match status" value="1"/>
</dbReference>
<keyword evidence="13" id="KW-1185">Reference proteome</keyword>
<evidence type="ECO:0000256" key="7">
    <source>
        <dbReference type="ARBA" id="ARBA00022833"/>
    </source>
</evidence>
<evidence type="ECO:0000256" key="5">
    <source>
        <dbReference type="ARBA" id="ARBA00022723"/>
    </source>
</evidence>
<dbReference type="EMBL" id="CAMXCT030006678">
    <property type="protein sequence ID" value="CAL4805440.1"/>
    <property type="molecule type" value="Genomic_DNA"/>
</dbReference>
<dbReference type="InterPro" id="IPR001930">
    <property type="entry name" value="Peptidase_M1"/>
</dbReference>
<dbReference type="GO" id="GO:0070006">
    <property type="term" value="F:metalloaminopeptidase activity"/>
    <property type="evidence" value="ECO:0007669"/>
    <property type="project" value="TreeGrafter"/>
</dbReference>
<accession>A0A9P1M3I6</accession>
<dbReference type="InterPro" id="IPR014782">
    <property type="entry name" value="Peptidase_M1_dom"/>
</dbReference>
<dbReference type="Pfam" id="PF01433">
    <property type="entry name" value="Peptidase_M1"/>
    <property type="match status" value="1"/>
</dbReference>
<dbReference type="Gene3D" id="2.60.40.1730">
    <property type="entry name" value="tricorn interacting facor f3 domain"/>
    <property type="match status" value="1"/>
</dbReference>
<dbReference type="InterPro" id="IPR045357">
    <property type="entry name" value="Aminopeptidase_N-like_N"/>
</dbReference>
<feature type="domain" description="Peptidase M1 membrane alanine aminopeptidase" evidence="9">
    <location>
        <begin position="231"/>
        <end position="272"/>
    </location>
</feature>
<dbReference type="GO" id="GO:0006508">
    <property type="term" value="P:proteolysis"/>
    <property type="evidence" value="ECO:0007669"/>
    <property type="project" value="UniProtKB-KW"/>
</dbReference>
<keyword evidence="3 12" id="KW-0031">Aminopeptidase</keyword>
<organism evidence="11">
    <name type="scientific">Cladocopium goreaui</name>
    <dbReference type="NCBI Taxonomy" id="2562237"/>
    <lineage>
        <taxon>Eukaryota</taxon>
        <taxon>Sar</taxon>
        <taxon>Alveolata</taxon>
        <taxon>Dinophyceae</taxon>
        <taxon>Suessiales</taxon>
        <taxon>Symbiodiniaceae</taxon>
        <taxon>Cladocopium</taxon>
    </lineage>
</organism>
<dbReference type="GO" id="GO:0008270">
    <property type="term" value="F:zinc ion binding"/>
    <property type="evidence" value="ECO:0007669"/>
    <property type="project" value="InterPro"/>
</dbReference>
<proteinExistence type="inferred from homology"/>
<feature type="domain" description="Aminopeptidase N-like N-terminal" evidence="10">
    <location>
        <begin position="13"/>
        <end position="196"/>
    </location>
</feature>
<dbReference type="GO" id="GO:0005737">
    <property type="term" value="C:cytoplasm"/>
    <property type="evidence" value="ECO:0007669"/>
    <property type="project" value="TreeGrafter"/>
</dbReference>
<dbReference type="EMBL" id="CAMXCT020006678">
    <property type="protein sequence ID" value="CAL1171503.1"/>
    <property type="molecule type" value="Genomic_DNA"/>
</dbReference>
<dbReference type="GO" id="GO:0016020">
    <property type="term" value="C:membrane"/>
    <property type="evidence" value="ECO:0007669"/>
    <property type="project" value="TreeGrafter"/>
</dbReference>
<comment type="similarity">
    <text evidence="2">Belongs to the peptidase M1 family.</text>
</comment>
<dbReference type="AlphaFoldDB" id="A0A9P1M3I6"/>
<evidence type="ECO:0000256" key="1">
    <source>
        <dbReference type="ARBA" id="ARBA00001947"/>
    </source>
</evidence>
<keyword evidence="6" id="KW-0378">Hydrolase</keyword>
<dbReference type="Proteomes" id="UP001152797">
    <property type="component" value="Unassembled WGS sequence"/>
</dbReference>
<dbReference type="InterPro" id="IPR042097">
    <property type="entry name" value="Aminopeptidase_N-like_N_sf"/>
</dbReference>
<dbReference type="EMBL" id="CAMXCT010006678">
    <property type="protein sequence ID" value="CAI4018128.1"/>
    <property type="molecule type" value="Genomic_DNA"/>
</dbReference>
<dbReference type="PANTHER" id="PTHR11533">
    <property type="entry name" value="PROTEASE M1 ZINC METALLOPROTEASE"/>
    <property type="match status" value="1"/>
</dbReference>
<name>A0A9P1M3I6_9DINO</name>
<evidence type="ECO:0000256" key="2">
    <source>
        <dbReference type="ARBA" id="ARBA00010136"/>
    </source>
</evidence>
<dbReference type="CDD" id="cd09601">
    <property type="entry name" value="M1_APN-Q_like"/>
    <property type="match status" value="1"/>
</dbReference>
<reference evidence="12 13" key="2">
    <citation type="submission" date="2024-05" db="EMBL/GenBank/DDBJ databases">
        <authorList>
            <person name="Chen Y."/>
            <person name="Shah S."/>
            <person name="Dougan E. K."/>
            <person name="Thang M."/>
            <person name="Chan C."/>
        </authorList>
    </citation>
    <scope>NUCLEOTIDE SEQUENCE [LARGE SCALE GENOMIC DNA]</scope>
</reference>
<evidence type="ECO:0000313" key="12">
    <source>
        <dbReference type="EMBL" id="CAL4805440.1"/>
    </source>
</evidence>
<keyword evidence="5" id="KW-0479">Metal-binding</keyword>
<protein>
    <submittedName>
        <fullName evidence="12">Puromycin-sensitive aminopeptidase (PSA) (Cytoso l alanyl aminopeptidase) (AAP-S)</fullName>
    </submittedName>
</protein>
<evidence type="ECO:0000256" key="6">
    <source>
        <dbReference type="ARBA" id="ARBA00022801"/>
    </source>
</evidence>
<dbReference type="PANTHER" id="PTHR11533:SF174">
    <property type="entry name" value="PUROMYCIN-SENSITIVE AMINOPEPTIDASE-RELATED"/>
    <property type="match status" value="1"/>
</dbReference>
<comment type="cofactor">
    <cofactor evidence="1">
        <name>Zn(2+)</name>
        <dbReference type="ChEBI" id="CHEBI:29105"/>
    </cofactor>
</comment>
<keyword evidence="7" id="KW-0862">Zinc</keyword>
<gene>
    <name evidence="11" type="ORF">C1SCF055_LOCUS42723</name>
</gene>
<dbReference type="GO" id="GO:0042277">
    <property type="term" value="F:peptide binding"/>
    <property type="evidence" value="ECO:0007669"/>
    <property type="project" value="TreeGrafter"/>
</dbReference>